<evidence type="ECO:0000313" key="1">
    <source>
        <dbReference type="EMBL" id="MDR7383606.1"/>
    </source>
</evidence>
<gene>
    <name evidence="1" type="ORF">J2S48_003121</name>
</gene>
<evidence type="ECO:0000313" key="2">
    <source>
        <dbReference type="Proteomes" id="UP001183585"/>
    </source>
</evidence>
<comment type="caution">
    <text evidence="1">The sequence shown here is derived from an EMBL/GenBank/DDBJ whole genome shotgun (WGS) entry which is preliminary data.</text>
</comment>
<dbReference type="EMBL" id="JAVDYE010000001">
    <property type="protein sequence ID" value="MDR7383606.1"/>
    <property type="molecule type" value="Genomic_DNA"/>
</dbReference>
<protein>
    <submittedName>
        <fullName evidence="1">Uncharacterized protein</fullName>
    </submittedName>
</protein>
<reference evidence="1 2" key="1">
    <citation type="submission" date="2023-07" db="EMBL/GenBank/DDBJ databases">
        <title>Sequencing the genomes of 1000 actinobacteria strains.</title>
        <authorList>
            <person name="Klenk H.-P."/>
        </authorList>
    </citation>
    <scope>NUCLEOTIDE SEQUENCE [LARGE SCALE GENOMIC DNA]</scope>
    <source>
        <strain evidence="1 2">DSM 45554</strain>
    </source>
</reference>
<accession>A0ABU2CQJ0</accession>
<sequence length="126" mass="13318">MPVSEDGLASFASETVENTSADDVTISDIDAVTDGIDVVEWFLTREDWPDATVGTGPLPAPGTSEVATTIPAGHRALVAVTLRASDLEEALRTKVTVTYTDERATDSMELNWSVLLVPAGTSCGDY</sequence>
<name>A0ABU2CQJ0_9MICO</name>
<proteinExistence type="predicted"/>
<dbReference type="Proteomes" id="UP001183585">
    <property type="component" value="Unassembled WGS sequence"/>
</dbReference>
<organism evidence="1 2">
    <name type="scientific">Promicromonospora iranensis</name>
    <dbReference type="NCBI Taxonomy" id="1105144"/>
    <lineage>
        <taxon>Bacteria</taxon>
        <taxon>Bacillati</taxon>
        <taxon>Actinomycetota</taxon>
        <taxon>Actinomycetes</taxon>
        <taxon>Micrococcales</taxon>
        <taxon>Promicromonosporaceae</taxon>
        <taxon>Promicromonospora</taxon>
    </lineage>
</organism>
<dbReference type="RefSeq" id="WP_274994791.1">
    <property type="nucleotide sequence ID" value="NZ_JAJQQP010000008.1"/>
</dbReference>
<keyword evidence="2" id="KW-1185">Reference proteome</keyword>